<gene>
    <name evidence="5" type="ORF">A3H63_01995</name>
</gene>
<dbReference type="GO" id="GO:0003729">
    <property type="term" value="F:mRNA binding"/>
    <property type="evidence" value="ECO:0007669"/>
    <property type="project" value="TreeGrafter"/>
</dbReference>
<dbReference type="AlphaFoldDB" id="A0A1G1ZTK3"/>
<dbReference type="CDD" id="cd00392">
    <property type="entry name" value="Ribosomal_L13"/>
    <property type="match status" value="1"/>
</dbReference>
<dbReference type="InterPro" id="IPR036899">
    <property type="entry name" value="Ribosomal_uL13_sf"/>
</dbReference>
<comment type="similarity">
    <text evidence="1">Belongs to the universal ribosomal protein uL13 family.</text>
</comment>
<proteinExistence type="inferred from homology"/>
<comment type="caution">
    <text evidence="5">The sequence shown here is derived from an EMBL/GenBank/DDBJ whole genome shotgun (WGS) entry which is preliminary data.</text>
</comment>
<dbReference type="EMBL" id="MHJM01000014">
    <property type="protein sequence ID" value="OGY67894.1"/>
    <property type="molecule type" value="Genomic_DNA"/>
</dbReference>
<evidence type="ECO:0000256" key="4">
    <source>
        <dbReference type="ARBA" id="ARBA00035499"/>
    </source>
</evidence>
<keyword evidence="3" id="KW-0687">Ribonucleoprotein</keyword>
<dbReference type="GO" id="GO:1990904">
    <property type="term" value="C:ribonucleoprotein complex"/>
    <property type="evidence" value="ECO:0007669"/>
    <property type="project" value="UniProtKB-KW"/>
</dbReference>
<protein>
    <recommendedName>
        <fullName evidence="4">50S ribosomal protein L13</fullName>
    </recommendedName>
</protein>
<sequence>MAQYTIDAKNKKLGRVASEIAGILQGKKTAHYEPRLAGSDTVVVVNAGALDFSKKKLEQKVYYRHTGYMGHVKTRTLRQAVESSPAKVLRHAVERMLPKNALRYKRMRRLAIT</sequence>
<accession>A0A1G1ZTK3</accession>
<dbReference type="GO" id="GO:0003735">
    <property type="term" value="F:structural constituent of ribosome"/>
    <property type="evidence" value="ECO:0007669"/>
    <property type="project" value="InterPro"/>
</dbReference>
<dbReference type="Pfam" id="PF00572">
    <property type="entry name" value="Ribosomal_L13"/>
    <property type="match status" value="1"/>
</dbReference>
<dbReference type="Gene3D" id="3.90.1180.10">
    <property type="entry name" value="Ribosomal protein L13"/>
    <property type="match status" value="1"/>
</dbReference>
<dbReference type="Proteomes" id="UP000176284">
    <property type="component" value="Unassembled WGS sequence"/>
</dbReference>
<name>A0A1G1ZTK3_9BACT</name>
<organism evidence="5 6">
    <name type="scientific">Candidatus Harrisonbacteria bacterium RIFCSPLOWO2_02_FULL_45_10c</name>
    <dbReference type="NCBI Taxonomy" id="1798410"/>
    <lineage>
        <taxon>Bacteria</taxon>
        <taxon>Candidatus Harrisoniibacteriota</taxon>
    </lineage>
</organism>
<dbReference type="GO" id="GO:0006412">
    <property type="term" value="P:translation"/>
    <property type="evidence" value="ECO:0007669"/>
    <property type="project" value="InterPro"/>
</dbReference>
<dbReference type="InterPro" id="IPR005822">
    <property type="entry name" value="Ribosomal_uL13"/>
</dbReference>
<dbReference type="GO" id="GO:0017148">
    <property type="term" value="P:negative regulation of translation"/>
    <property type="evidence" value="ECO:0007669"/>
    <property type="project" value="TreeGrafter"/>
</dbReference>
<dbReference type="STRING" id="1798410.A3H63_01995"/>
<evidence type="ECO:0000256" key="1">
    <source>
        <dbReference type="ARBA" id="ARBA00006227"/>
    </source>
</evidence>
<reference evidence="5 6" key="1">
    <citation type="journal article" date="2016" name="Nat. Commun.">
        <title>Thousands of microbial genomes shed light on interconnected biogeochemical processes in an aquifer system.</title>
        <authorList>
            <person name="Anantharaman K."/>
            <person name="Brown C.T."/>
            <person name="Hug L.A."/>
            <person name="Sharon I."/>
            <person name="Castelle C.J."/>
            <person name="Probst A.J."/>
            <person name="Thomas B.C."/>
            <person name="Singh A."/>
            <person name="Wilkins M.J."/>
            <person name="Karaoz U."/>
            <person name="Brodie E.L."/>
            <person name="Williams K.H."/>
            <person name="Hubbard S.S."/>
            <person name="Banfield J.F."/>
        </authorList>
    </citation>
    <scope>NUCLEOTIDE SEQUENCE [LARGE SCALE GENOMIC DNA]</scope>
</reference>
<evidence type="ECO:0000256" key="2">
    <source>
        <dbReference type="ARBA" id="ARBA00022980"/>
    </source>
</evidence>
<dbReference type="SUPFAM" id="SSF52161">
    <property type="entry name" value="Ribosomal protein L13"/>
    <property type="match status" value="1"/>
</dbReference>
<dbReference type="NCBIfam" id="TIGR01066">
    <property type="entry name" value="rplM_bact"/>
    <property type="match status" value="1"/>
</dbReference>
<dbReference type="GO" id="GO:0005840">
    <property type="term" value="C:ribosome"/>
    <property type="evidence" value="ECO:0007669"/>
    <property type="project" value="UniProtKB-KW"/>
</dbReference>
<evidence type="ECO:0000313" key="5">
    <source>
        <dbReference type="EMBL" id="OGY67894.1"/>
    </source>
</evidence>
<dbReference type="PIRSF" id="PIRSF002181">
    <property type="entry name" value="Ribosomal_L13"/>
    <property type="match status" value="1"/>
</dbReference>
<dbReference type="InterPro" id="IPR005823">
    <property type="entry name" value="Ribosomal_uL13_bac-type"/>
</dbReference>
<evidence type="ECO:0000313" key="6">
    <source>
        <dbReference type="Proteomes" id="UP000176284"/>
    </source>
</evidence>
<dbReference type="PANTHER" id="PTHR11545">
    <property type="entry name" value="RIBOSOMAL PROTEIN L13"/>
    <property type="match status" value="1"/>
</dbReference>
<dbReference type="PANTHER" id="PTHR11545:SF2">
    <property type="entry name" value="LARGE RIBOSOMAL SUBUNIT PROTEIN UL13M"/>
    <property type="match status" value="1"/>
</dbReference>
<evidence type="ECO:0000256" key="3">
    <source>
        <dbReference type="ARBA" id="ARBA00023274"/>
    </source>
</evidence>
<keyword evidence="2 5" id="KW-0689">Ribosomal protein</keyword>